<evidence type="ECO:0000256" key="1">
    <source>
        <dbReference type="ARBA" id="ARBA00022491"/>
    </source>
</evidence>
<sequence>MQPFDTRTAILDVSARLYADLGYSAVSMRDVAGVVGVTSANLYHHFKGKDELIREALAHVFTQKTAPLAELLERPDVTGERLEAFVDHFVRLLVEDRVFFRLLVRELVDGDGVRLRDLVQSVLEYPFRLVVGLTDPQQPEGERVLMAVSILGIILGHVQLAVLLPYLPGGQPEHADSSVITRHVSAVLRRVLDGTAESI</sequence>
<evidence type="ECO:0000256" key="4">
    <source>
        <dbReference type="ARBA" id="ARBA00023163"/>
    </source>
</evidence>
<comment type="caution">
    <text evidence="7">The sequence shown here is derived from an EMBL/GenBank/DDBJ whole genome shotgun (WGS) entry which is preliminary data.</text>
</comment>
<dbReference type="InterPro" id="IPR050109">
    <property type="entry name" value="HTH-type_TetR-like_transc_reg"/>
</dbReference>
<proteinExistence type="predicted"/>
<accession>A0ABS0J234</accession>
<gene>
    <name evidence="7" type="ORF">FVW20_05280</name>
</gene>
<evidence type="ECO:0000313" key="8">
    <source>
        <dbReference type="Proteomes" id="UP001194469"/>
    </source>
</evidence>
<dbReference type="PANTHER" id="PTHR30055:SF175">
    <property type="entry name" value="HTH-TYPE TRANSCRIPTIONAL REPRESSOR KSTR2"/>
    <property type="match status" value="1"/>
</dbReference>
<feature type="domain" description="HTH tetR-type" evidence="6">
    <location>
        <begin position="4"/>
        <end position="64"/>
    </location>
</feature>
<evidence type="ECO:0000256" key="3">
    <source>
        <dbReference type="ARBA" id="ARBA00023125"/>
    </source>
</evidence>
<keyword evidence="8" id="KW-1185">Reference proteome</keyword>
<dbReference type="InterPro" id="IPR001647">
    <property type="entry name" value="HTH_TetR"/>
</dbReference>
<evidence type="ECO:0000256" key="2">
    <source>
        <dbReference type="ARBA" id="ARBA00023015"/>
    </source>
</evidence>
<dbReference type="InterPro" id="IPR023772">
    <property type="entry name" value="DNA-bd_HTH_TetR-type_CS"/>
</dbReference>
<feature type="DNA-binding region" description="H-T-H motif" evidence="5">
    <location>
        <begin position="27"/>
        <end position="46"/>
    </location>
</feature>
<organism evidence="7 8">
    <name type="scientific">Nitratidesulfovibrio oxamicus</name>
    <dbReference type="NCBI Taxonomy" id="32016"/>
    <lineage>
        <taxon>Bacteria</taxon>
        <taxon>Pseudomonadati</taxon>
        <taxon>Thermodesulfobacteriota</taxon>
        <taxon>Desulfovibrionia</taxon>
        <taxon>Desulfovibrionales</taxon>
        <taxon>Desulfovibrionaceae</taxon>
        <taxon>Nitratidesulfovibrio</taxon>
    </lineage>
</organism>
<evidence type="ECO:0000256" key="5">
    <source>
        <dbReference type="PROSITE-ProRule" id="PRU00335"/>
    </source>
</evidence>
<dbReference type="EMBL" id="VRYY01000111">
    <property type="protein sequence ID" value="MBG3876456.1"/>
    <property type="molecule type" value="Genomic_DNA"/>
</dbReference>
<dbReference type="PRINTS" id="PR00455">
    <property type="entry name" value="HTHTETR"/>
</dbReference>
<dbReference type="PROSITE" id="PS50977">
    <property type="entry name" value="HTH_TETR_2"/>
    <property type="match status" value="1"/>
</dbReference>
<dbReference type="PROSITE" id="PS01081">
    <property type="entry name" value="HTH_TETR_1"/>
    <property type="match status" value="1"/>
</dbReference>
<evidence type="ECO:0000313" key="7">
    <source>
        <dbReference type="EMBL" id="MBG3876456.1"/>
    </source>
</evidence>
<name>A0ABS0J234_9BACT</name>
<dbReference type="PANTHER" id="PTHR30055">
    <property type="entry name" value="HTH-TYPE TRANSCRIPTIONAL REGULATOR RUTR"/>
    <property type="match status" value="1"/>
</dbReference>
<keyword evidence="2" id="KW-0805">Transcription regulation</keyword>
<dbReference type="Pfam" id="PF00440">
    <property type="entry name" value="TetR_N"/>
    <property type="match status" value="1"/>
</dbReference>
<dbReference type="RefSeq" id="WP_167128242.1">
    <property type="nucleotide sequence ID" value="NZ_VRYY01000111.1"/>
</dbReference>
<keyword evidence="4" id="KW-0804">Transcription</keyword>
<dbReference type="Proteomes" id="UP001194469">
    <property type="component" value="Unassembled WGS sequence"/>
</dbReference>
<dbReference type="SUPFAM" id="SSF46689">
    <property type="entry name" value="Homeodomain-like"/>
    <property type="match status" value="1"/>
</dbReference>
<dbReference type="InterPro" id="IPR009057">
    <property type="entry name" value="Homeodomain-like_sf"/>
</dbReference>
<keyword evidence="3 5" id="KW-0238">DNA-binding</keyword>
<reference evidence="7 8" key="1">
    <citation type="submission" date="2019-08" db="EMBL/GenBank/DDBJ databases">
        <authorList>
            <person name="Luo N."/>
        </authorList>
    </citation>
    <scope>NUCLEOTIDE SEQUENCE [LARGE SCALE GENOMIC DNA]</scope>
    <source>
        <strain evidence="7 8">NCIMB 9442</strain>
    </source>
</reference>
<dbReference type="Gene3D" id="1.10.357.10">
    <property type="entry name" value="Tetracycline Repressor, domain 2"/>
    <property type="match status" value="1"/>
</dbReference>
<keyword evidence="1" id="KW-0678">Repressor</keyword>
<protein>
    <submittedName>
        <fullName evidence="7">TetR/AcrR family transcriptional regulator</fullName>
    </submittedName>
</protein>
<evidence type="ECO:0000259" key="6">
    <source>
        <dbReference type="PROSITE" id="PS50977"/>
    </source>
</evidence>